<dbReference type="PANTHER" id="PTHR39594">
    <property type="entry name" value="PROTEIN YCHQ"/>
    <property type="match status" value="1"/>
</dbReference>
<dbReference type="AlphaFoldDB" id="A0A935TDD1"/>
<feature type="transmembrane region" description="Helical" evidence="1">
    <location>
        <begin position="46"/>
        <end position="65"/>
    </location>
</feature>
<evidence type="ECO:0000313" key="2">
    <source>
        <dbReference type="EMBL" id="MBK7955659.1"/>
    </source>
</evidence>
<evidence type="ECO:0000256" key="1">
    <source>
        <dbReference type="SAM" id="Phobius"/>
    </source>
</evidence>
<dbReference type="PIRSF" id="PIRSF005610">
    <property type="entry name" value="SirB"/>
    <property type="match status" value="1"/>
</dbReference>
<dbReference type="InterPro" id="IPR007360">
    <property type="entry name" value="SirB"/>
</dbReference>
<sequence length="130" mass="13976">MSYLILKQLHIACVVLSGSGFLVRGLSMLRDSPYLQRRPARVLPHIVDTVLLGSAVAMAVLSSQYPFTSAWLTAKVVGLLIYIGCGTMALKRGHSKAQRAIFLVAALTAFAYIVSVALTRSPLGFLVSVI</sequence>
<dbReference type="Pfam" id="PF04247">
    <property type="entry name" value="SirB"/>
    <property type="match status" value="1"/>
</dbReference>
<gene>
    <name evidence="2" type="ORF">IPK02_17815</name>
</gene>
<evidence type="ECO:0000313" key="3">
    <source>
        <dbReference type="Proteomes" id="UP000706151"/>
    </source>
</evidence>
<proteinExistence type="predicted"/>
<dbReference type="Proteomes" id="UP000706151">
    <property type="component" value="Unassembled WGS sequence"/>
</dbReference>
<keyword evidence="1" id="KW-0812">Transmembrane</keyword>
<keyword evidence="1" id="KW-0472">Membrane</keyword>
<reference evidence="2 3" key="1">
    <citation type="submission" date="2020-10" db="EMBL/GenBank/DDBJ databases">
        <title>Connecting structure to function with the recovery of over 1000 high-quality activated sludge metagenome-assembled genomes encoding full-length rRNA genes using long-read sequencing.</title>
        <authorList>
            <person name="Singleton C.M."/>
            <person name="Petriglieri F."/>
            <person name="Kristensen J.M."/>
            <person name="Kirkegaard R.H."/>
            <person name="Michaelsen T.Y."/>
            <person name="Andersen M.H."/>
            <person name="Karst S.M."/>
            <person name="Dueholm M.S."/>
            <person name="Nielsen P.H."/>
            <person name="Albertsen M."/>
        </authorList>
    </citation>
    <scope>NUCLEOTIDE SEQUENCE [LARGE SCALE GENOMIC DNA]</scope>
    <source>
        <strain evidence="2">Fred_18-Q3-R57-64_BAT3C.720</strain>
    </source>
</reference>
<organism evidence="2 3">
    <name type="scientific">Candidatus Accumulibacter affinis</name>
    <dbReference type="NCBI Taxonomy" id="2954384"/>
    <lineage>
        <taxon>Bacteria</taxon>
        <taxon>Pseudomonadati</taxon>
        <taxon>Pseudomonadota</taxon>
        <taxon>Betaproteobacteria</taxon>
        <taxon>Candidatus Accumulibacter</taxon>
    </lineage>
</organism>
<dbReference type="EMBL" id="JADJOT010000011">
    <property type="protein sequence ID" value="MBK7955659.1"/>
    <property type="molecule type" value="Genomic_DNA"/>
</dbReference>
<keyword evidence="1" id="KW-1133">Transmembrane helix</keyword>
<protein>
    <submittedName>
        <fullName evidence="2">SirB2 family protein</fullName>
    </submittedName>
</protein>
<dbReference type="GO" id="GO:0005886">
    <property type="term" value="C:plasma membrane"/>
    <property type="evidence" value="ECO:0007669"/>
    <property type="project" value="TreeGrafter"/>
</dbReference>
<dbReference type="PANTHER" id="PTHR39594:SF1">
    <property type="entry name" value="PROTEIN YCHQ"/>
    <property type="match status" value="1"/>
</dbReference>
<comment type="caution">
    <text evidence="2">The sequence shown here is derived from an EMBL/GenBank/DDBJ whole genome shotgun (WGS) entry which is preliminary data.</text>
</comment>
<feature type="transmembrane region" description="Helical" evidence="1">
    <location>
        <begin position="6"/>
        <end position="26"/>
    </location>
</feature>
<accession>A0A935TDD1</accession>
<feature type="transmembrane region" description="Helical" evidence="1">
    <location>
        <begin position="101"/>
        <end position="118"/>
    </location>
</feature>
<feature type="transmembrane region" description="Helical" evidence="1">
    <location>
        <begin position="71"/>
        <end position="89"/>
    </location>
</feature>
<name>A0A935TDD1_9PROT</name>